<dbReference type="PANTHER" id="PTHR30481">
    <property type="entry name" value="DNA ADENINE METHYLASE"/>
    <property type="match status" value="1"/>
</dbReference>
<name>A0A9W5YAX8_9FIRM</name>
<dbReference type="InterPro" id="IPR012263">
    <property type="entry name" value="M_m6A_EcoRV"/>
</dbReference>
<dbReference type="EMBL" id="BRLB01000002">
    <property type="protein sequence ID" value="GKX29033.1"/>
    <property type="molecule type" value="Genomic_DNA"/>
</dbReference>
<dbReference type="RefSeq" id="WP_281814111.1">
    <property type="nucleotide sequence ID" value="NZ_BRLB01000002.1"/>
</dbReference>
<dbReference type="InterPro" id="IPR012327">
    <property type="entry name" value="MeTrfase_D12"/>
</dbReference>
<evidence type="ECO:0000256" key="1">
    <source>
        <dbReference type="ARBA" id="ARBA00022603"/>
    </source>
</evidence>
<protein>
    <submittedName>
        <fullName evidence="4">SAM-dependent methyltransferase</fullName>
    </submittedName>
</protein>
<evidence type="ECO:0000313" key="4">
    <source>
        <dbReference type="EMBL" id="GKX29033.1"/>
    </source>
</evidence>
<reference evidence="4" key="1">
    <citation type="submission" date="2022-06" db="EMBL/GenBank/DDBJ databases">
        <title>Vallitalea longa sp. nov., an anaerobic bacterium isolated from marine sediment.</title>
        <authorList>
            <person name="Hirano S."/>
            <person name="Terahara T."/>
            <person name="Mori K."/>
            <person name="Hamada M."/>
            <person name="Matsumoto R."/>
            <person name="Kobayashi T."/>
        </authorList>
    </citation>
    <scope>NUCLEOTIDE SEQUENCE</scope>
    <source>
        <strain evidence="4">SH18-1</strain>
    </source>
</reference>
<keyword evidence="3" id="KW-0949">S-adenosyl-L-methionine</keyword>
<dbReference type="PIRSF" id="PIRSF000398">
    <property type="entry name" value="M_m6A_EcoRV"/>
    <property type="match status" value="1"/>
</dbReference>
<dbReference type="PRINTS" id="PR00505">
    <property type="entry name" value="D12N6MTFRASE"/>
</dbReference>
<dbReference type="Proteomes" id="UP001144256">
    <property type="component" value="Unassembled WGS sequence"/>
</dbReference>
<evidence type="ECO:0000256" key="2">
    <source>
        <dbReference type="ARBA" id="ARBA00022679"/>
    </source>
</evidence>
<gene>
    <name evidence="4" type="ORF">SH1V18_15130</name>
</gene>
<dbReference type="InterPro" id="IPR029063">
    <property type="entry name" value="SAM-dependent_MTases_sf"/>
</dbReference>
<dbReference type="Gene3D" id="3.40.50.150">
    <property type="entry name" value="Vaccinia Virus protein VP39"/>
    <property type="match status" value="2"/>
</dbReference>
<dbReference type="GO" id="GO:0032259">
    <property type="term" value="P:methylation"/>
    <property type="evidence" value="ECO:0007669"/>
    <property type="project" value="UniProtKB-KW"/>
</dbReference>
<dbReference type="AlphaFoldDB" id="A0A9W5YAX8"/>
<organism evidence="4 5">
    <name type="scientific">Vallitalea longa</name>
    <dbReference type="NCBI Taxonomy" id="2936439"/>
    <lineage>
        <taxon>Bacteria</taxon>
        <taxon>Bacillati</taxon>
        <taxon>Bacillota</taxon>
        <taxon>Clostridia</taxon>
        <taxon>Lachnospirales</taxon>
        <taxon>Vallitaleaceae</taxon>
        <taxon>Vallitalea</taxon>
    </lineage>
</organism>
<dbReference type="Pfam" id="PF02086">
    <property type="entry name" value="MethyltransfD12"/>
    <property type="match status" value="1"/>
</dbReference>
<proteinExistence type="predicted"/>
<dbReference type="GO" id="GO:0009307">
    <property type="term" value="P:DNA restriction-modification system"/>
    <property type="evidence" value="ECO:0007669"/>
    <property type="project" value="InterPro"/>
</dbReference>
<dbReference type="GO" id="GO:0006298">
    <property type="term" value="P:mismatch repair"/>
    <property type="evidence" value="ECO:0007669"/>
    <property type="project" value="TreeGrafter"/>
</dbReference>
<dbReference type="GO" id="GO:0009007">
    <property type="term" value="F:site-specific DNA-methyltransferase (adenine-specific) activity"/>
    <property type="evidence" value="ECO:0007669"/>
    <property type="project" value="UniProtKB-EC"/>
</dbReference>
<evidence type="ECO:0000256" key="3">
    <source>
        <dbReference type="ARBA" id="ARBA00022691"/>
    </source>
</evidence>
<dbReference type="PANTHER" id="PTHR30481:SF4">
    <property type="entry name" value="SITE-SPECIFIC DNA-METHYLTRANSFERASE (ADENINE-SPECIFIC)"/>
    <property type="match status" value="1"/>
</dbReference>
<keyword evidence="1 4" id="KW-0489">Methyltransferase</keyword>
<dbReference type="GO" id="GO:1904047">
    <property type="term" value="F:S-adenosyl-L-methionine binding"/>
    <property type="evidence" value="ECO:0007669"/>
    <property type="project" value="TreeGrafter"/>
</dbReference>
<keyword evidence="5" id="KW-1185">Reference proteome</keyword>
<sequence length="271" mass="31993">MRAILKYPGSKWNLADWIINKIPKHHTYLEPFFGSGAIFFKKASSNIELINDIDGTVCALFRIVRDSPEELARLIALTPFAREEYDRTYEDGECSEIEKVRRFLVQCWQGHGFRTNGYKVGWKNDIQGREQMYAAYNWYRLPSWIIQIADRLKNCQIDNRPAVELIKRFNYKNVFIYLDPPYVLGTRTGKQYKYEMTDNDHIELLETVLNHKGMTMISGYNSDLYNEYLKGWHKEKVPATAEYGLKRTECIWYNYELSSQISLFELTKTNN</sequence>
<comment type="caution">
    <text evidence="4">The sequence shown here is derived from an EMBL/GenBank/DDBJ whole genome shotgun (WGS) entry which is preliminary data.</text>
</comment>
<keyword evidence="2" id="KW-0808">Transferase</keyword>
<dbReference type="GO" id="GO:0043565">
    <property type="term" value="F:sequence-specific DNA binding"/>
    <property type="evidence" value="ECO:0007669"/>
    <property type="project" value="TreeGrafter"/>
</dbReference>
<dbReference type="SUPFAM" id="SSF53335">
    <property type="entry name" value="S-adenosyl-L-methionine-dependent methyltransferases"/>
    <property type="match status" value="1"/>
</dbReference>
<accession>A0A9W5YAX8</accession>
<evidence type="ECO:0000313" key="5">
    <source>
        <dbReference type="Proteomes" id="UP001144256"/>
    </source>
</evidence>